<dbReference type="KEGG" id="shs:STEHIDRAFT_163974"/>
<dbReference type="EMBL" id="JH687409">
    <property type="protein sequence ID" value="EIM79149.1"/>
    <property type="molecule type" value="Genomic_DNA"/>
</dbReference>
<dbReference type="AlphaFoldDB" id="R7RVN3"/>
<feature type="region of interest" description="Disordered" evidence="2">
    <location>
        <begin position="1"/>
        <end position="22"/>
    </location>
</feature>
<dbReference type="OrthoDB" id="164951at2759"/>
<dbReference type="GeneID" id="18802488"/>
<feature type="compositionally biased region" description="Basic residues" evidence="2">
    <location>
        <begin position="11"/>
        <end position="22"/>
    </location>
</feature>
<reference evidence="4" key="1">
    <citation type="journal article" date="2012" name="Science">
        <title>The Paleozoic origin of enzymatic lignin decomposition reconstructed from 31 fungal genomes.</title>
        <authorList>
            <person name="Floudas D."/>
            <person name="Binder M."/>
            <person name="Riley R."/>
            <person name="Barry K."/>
            <person name="Blanchette R.A."/>
            <person name="Henrissat B."/>
            <person name="Martinez A.T."/>
            <person name="Otillar R."/>
            <person name="Spatafora J.W."/>
            <person name="Yadav J.S."/>
            <person name="Aerts A."/>
            <person name="Benoit I."/>
            <person name="Boyd A."/>
            <person name="Carlson A."/>
            <person name="Copeland A."/>
            <person name="Coutinho P.M."/>
            <person name="de Vries R.P."/>
            <person name="Ferreira P."/>
            <person name="Findley K."/>
            <person name="Foster B."/>
            <person name="Gaskell J."/>
            <person name="Glotzer D."/>
            <person name="Gorecki P."/>
            <person name="Heitman J."/>
            <person name="Hesse C."/>
            <person name="Hori C."/>
            <person name="Igarashi K."/>
            <person name="Jurgens J.A."/>
            <person name="Kallen N."/>
            <person name="Kersten P."/>
            <person name="Kohler A."/>
            <person name="Kuees U."/>
            <person name="Kumar T.K.A."/>
            <person name="Kuo A."/>
            <person name="LaButti K."/>
            <person name="Larrondo L.F."/>
            <person name="Lindquist E."/>
            <person name="Ling A."/>
            <person name="Lombard V."/>
            <person name="Lucas S."/>
            <person name="Lundell T."/>
            <person name="Martin R."/>
            <person name="McLaughlin D.J."/>
            <person name="Morgenstern I."/>
            <person name="Morin E."/>
            <person name="Murat C."/>
            <person name="Nagy L.G."/>
            <person name="Nolan M."/>
            <person name="Ohm R.A."/>
            <person name="Patyshakuliyeva A."/>
            <person name="Rokas A."/>
            <person name="Ruiz-Duenas F.J."/>
            <person name="Sabat G."/>
            <person name="Salamov A."/>
            <person name="Samejima M."/>
            <person name="Schmutz J."/>
            <person name="Slot J.C."/>
            <person name="St John F."/>
            <person name="Stenlid J."/>
            <person name="Sun H."/>
            <person name="Sun S."/>
            <person name="Syed K."/>
            <person name="Tsang A."/>
            <person name="Wiebenga A."/>
            <person name="Young D."/>
            <person name="Pisabarro A."/>
            <person name="Eastwood D.C."/>
            <person name="Martin F."/>
            <person name="Cullen D."/>
            <person name="Grigoriev I.V."/>
            <person name="Hibbett D.S."/>
        </authorList>
    </citation>
    <scope>NUCLEOTIDE SEQUENCE [LARGE SCALE GENOMIC DNA]</scope>
    <source>
        <strain evidence="4">FP-91666</strain>
    </source>
</reference>
<dbReference type="Proteomes" id="UP000053927">
    <property type="component" value="Unassembled WGS sequence"/>
</dbReference>
<evidence type="ECO:0000313" key="3">
    <source>
        <dbReference type="EMBL" id="EIM79149.1"/>
    </source>
</evidence>
<proteinExistence type="predicted"/>
<feature type="compositionally biased region" description="Polar residues" evidence="2">
    <location>
        <begin position="544"/>
        <end position="560"/>
    </location>
</feature>
<evidence type="ECO:0008006" key="5">
    <source>
        <dbReference type="Google" id="ProtNLM"/>
    </source>
</evidence>
<evidence type="ECO:0000256" key="2">
    <source>
        <dbReference type="SAM" id="MobiDB-lite"/>
    </source>
</evidence>
<keyword evidence="1" id="KW-0233">DNA recombination</keyword>
<dbReference type="GO" id="GO:0015074">
    <property type="term" value="P:DNA integration"/>
    <property type="evidence" value="ECO:0007669"/>
    <property type="project" value="InterPro"/>
</dbReference>
<evidence type="ECO:0000313" key="4">
    <source>
        <dbReference type="Proteomes" id="UP000053927"/>
    </source>
</evidence>
<feature type="region of interest" description="Disordered" evidence="2">
    <location>
        <begin position="497"/>
        <end position="560"/>
    </location>
</feature>
<dbReference type="InterPro" id="IPR011010">
    <property type="entry name" value="DNA_brk_join_enz"/>
</dbReference>
<dbReference type="GO" id="GO:0003677">
    <property type="term" value="F:DNA binding"/>
    <property type="evidence" value="ECO:0007669"/>
    <property type="project" value="InterPro"/>
</dbReference>
<dbReference type="eggNOG" id="ENOG502R9EA">
    <property type="taxonomic scope" value="Eukaryota"/>
</dbReference>
<dbReference type="SUPFAM" id="SSF56349">
    <property type="entry name" value="DNA breaking-rejoining enzymes"/>
    <property type="match status" value="1"/>
</dbReference>
<name>R7RVN3_STEHR</name>
<evidence type="ECO:0000256" key="1">
    <source>
        <dbReference type="ARBA" id="ARBA00023172"/>
    </source>
</evidence>
<accession>R7RVN3</accession>
<sequence>MTSSKLSTRAPRGRPKNSKKTSKTFVSGDACLAGVAATREQWLLAQSTTDNYKQYVKRGKAWLQMWQKAGNSLKDEDGLDLPVADALDDISDLTPRVLLIYLFHKCGQGVEEAQGLGYATASGVHAAFKDYFAKVHGRYEDYWRLNTYTKKWEGNPMCDSSIREFVESIKKRDLRTRDKNRAQAIFPSDLKAAFEYLDSEAGMSEYTETERLFFKGFSTTAFRLMGRWDDVATMVRGGFSEEKDSIDGTPFHHHRLHRKKTEKDPESARDMYIPQNVSQPELDAYTHLNAWIKHLEIRRGRALNDTDLVFPLVSKANIEVSTSANFYTWKVIFAPIFKASGFSRGKLDAQLSSHGFRRGAAQYYFMHAPVCLSLKAIKWWGGWSDSERVETIIRYLLNQLSDAEDGFCDVFMPSRRVDRQATFGGLKSLSRPQAQDHPSASVSDGKLHTLETEISRLVAMVEKLSVTLQGGCEVMGVQSSSYPQTAVEDELMDIEPSVSPSVGIDRLDHPKNELEPPQGSPTLPSQSLGSAPILPDHRREDLESQSSDLAMPGNSSSNIVSLPLKDPQDSVRPLPTLFCPESPGQTVRPRGLANSCPESVGLNDHSPAKSSASSPTLTGHHPTPTTLLLTNLVAPSCVATPASSESQIDISPINSSLSNTQFSLSMVATSPTTSLPSTLSGGPTVGRGTLGRLTDWKETFKAWEHGQSEALGVIAPLRLWQKKYGDTLTTAELKKLNTIRLIYDDFKSQYNGDEAVFERTLAGEGPNQKNLTWTLIETGLRRLRMERGETRSRGIRATRDKHTTLEFEGVKKRRIPVTATKGS</sequence>
<feature type="compositionally biased region" description="Polar residues" evidence="2">
    <location>
        <begin position="520"/>
        <end position="529"/>
    </location>
</feature>
<dbReference type="Gene3D" id="1.10.443.10">
    <property type="entry name" value="Intergrase catalytic core"/>
    <property type="match status" value="1"/>
</dbReference>
<organism evidence="3 4">
    <name type="scientific">Stereum hirsutum (strain FP-91666)</name>
    <name type="common">White-rot fungus</name>
    <dbReference type="NCBI Taxonomy" id="721885"/>
    <lineage>
        <taxon>Eukaryota</taxon>
        <taxon>Fungi</taxon>
        <taxon>Dikarya</taxon>
        <taxon>Basidiomycota</taxon>
        <taxon>Agaricomycotina</taxon>
        <taxon>Agaricomycetes</taxon>
        <taxon>Russulales</taxon>
        <taxon>Stereaceae</taxon>
        <taxon>Stereum</taxon>
    </lineage>
</organism>
<dbReference type="GO" id="GO:0006310">
    <property type="term" value="P:DNA recombination"/>
    <property type="evidence" value="ECO:0007669"/>
    <property type="project" value="UniProtKB-KW"/>
</dbReference>
<gene>
    <name evidence="3" type="ORF">STEHIDRAFT_163974</name>
</gene>
<dbReference type="RefSeq" id="XP_007311769.1">
    <property type="nucleotide sequence ID" value="XM_007311707.1"/>
</dbReference>
<feature type="compositionally biased region" description="Basic and acidic residues" evidence="2">
    <location>
        <begin position="505"/>
        <end position="514"/>
    </location>
</feature>
<feature type="region of interest" description="Disordered" evidence="2">
    <location>
        <begin position="598"/>
        <end position="623"/>
    </location>
</feature>
<dbReference type="InterPro" id="IPR013762">
    <property type="entry name" value="Integrase-like_cat_sf"/>
</dbReference>
<feature type="region of interest" description="Disordered" evidence="2">
    <location>
        <begin position="426"/>
        <end position="446"/>
    </location>
</feature>
<protein>
    <recommendedName>
        <fullName evidence="5">Integrase</fullName>
    </recommendedName>
</protein>
<keyword evidence="4" id="KW-1185">Reference proteome</keyword>
<feature type="compositionally biased region" description="Polar residues" evidence="2">
    <location>
        <begin position="430"/>
        <end position="442"/>
    </location>
</feature>